<feature type="domain" description="C2" evidence="5">
    <location>
        <begin position="313"/>
        <end position="429"/>
    </location>
</feature>
<dbReference type="RefSeq" id="XP_022239746.1">
    <property type="nucleotide sequence ID" value="XM_022384038.1"/>
</dbReference>
<feature type="compositionally biased region" description="Basic and acidic residues" evidence="3">
    <location>
        <begin position="741"/>
        <end position="758"/>
    </location>
</feature>
<evidence type="ECO:0000313" key="7">
    <source>
        <dbReference type="Proteomes" id="UP000694941"/>
    </source>
</evidence>
<feature type="compositionally biased region" description="Polar residues" evidence="3">
    <location>
        <begin position="793"/>
        <end position="809"/>
    </location>
</feature>
<evidence type="ECO:0000256" key="1">
    <source>
        <dbReference type="ARBA" id="ARBA00022723"/>
    </source>
</evidence>
<feature type="compositionally biased region" description="Polar residues" evidence="3">
    <location>
        <begin position="816"/>
        <end position="825"/>
    </location>
</feature>
<dbReference type="GeneID" id="106457946"/>
<feature type="region of interest" description="Disordered" evidence="3">
    <location>
        <begin position="724"/>
        <end position="764"/>
    </location>
</feature>
<dbReference type="Pfam" id="PF00130">
    <property type="entry name" value="C1_1"/>
    <property type="match status" value="1"/>
</dbReference>
<dbReference type="InterPro" id="IPR046349">
    <property type="entry name" value="C1-like_sf"/>
</dbReference>
<dbReference type="SUPFAM" id="SSF49562">
    <property type="entry name" value="C2 domain (Calcium/lipid-binding domain, CaLB)"/>
    <property type="match status" value="1"/>
</dbReference>
<evidence type="ECO:0000259" key="6">
    <source>
        <dbReference type="PROSITE" id="PS50081"/>
    </source>
</evidence>
<dbReference type="InterPro" id="IPR002219">
    <property type="entry name" value="PKC_DAG/PE"/>
</dbReference>
<keyword evidence="1" id="KW-0479">Metal-binding</keyword>
<dbReference type="PROSITE" id="PS00479">
    <property type="entry name" value="ZF_DAG_PE_1"/>
    <property type="match status" value="1"/>
</dbReference>
<dbReference type="PANTHER" id="PTHR21119:SF5">
    <property type="entry name" value="C2 DOMAIN-CONTAINING PROTEIN"/>
    <property type="match status" value="1"/>
</dbReference>
<feature type="region of interest" description="Disordered" evidence="3">
    <location>
        <begin position="788"/>
        <end position="902"/>
    </location>
</feature>
<sequence length="1057" mass="118084">MFDIVTINFYGWFLLGLIVFVLGSFLTTRRVQNWNDRSSETTTFNDEKDLVKNEHLTGSSPVEANGPSLNKLAEETKEASAKFEVAEAKCFDIDDVVSSRTIITSQFQTPLTQGTDANSVDWINSSLKWLYSNSNADLFISEWLCSLNDQTRRASSETENDVHVEFHQIQPGSFPPHLIDLSTMPESNDNITTTCRVRNERLGFKILITYKVGENTSSIQYDLTIEKLEGKLKVFGNVEELLFIFCFVERPDVKLTLKPSHGPPKILPAAQKSMEAAAMDMIINAIATAAVSLHFAKQTNFPKFQRKGKDSQILEDVSTSPSRHPSTRHEQRLLLKIIKATGLGGKKGCQDPYCVVKLNEPLQRFQTSPAKNTNNPFWDEPFLFNLKETSAEIIFEVHEFGNDSEEQLLGLGMIGVKELMNSPSQRQVIPLQSQPIGSDSVTGSLTVEFLIMEGGEVPVVANTSGIQPGLLEKTNNQLTQEDNVITTSTLQKIESMEAKSVEQNADQFHRDQSLLEPVKSQDIKAYSQLPATTSEPSYKLVEKSRNIGFPPDLELPTPIFFADCPHIPPVYTVSTEYYFIRSPDTKLIRNSARSTTSKVLSSLPVIRNRFLEKHLIRNSSRKKKADFCGNAERKIHTLKGVVSVEPAISTVETNAIKKTSDLSDQLSLTPSSLLPCSLLEGQPSHSSEKDVCKYNEVAELKTKTLGNKNTSDVELVVHYHSPTDNSQVYLSNHGDFQTLPKNDEYTTHTSTKEEETKKQSWNIEPKGETLSEVIRPILKVKLDKNGRWREVSQSEVTADSNTASPSSPISKRERTVSGQSMSSSASEKDEVFISSAEKGGTKDRRSFMGTLRKRLSFRKNRSKSVEQKEKPEESIGQESSRSVSTDQSKSVPCSQEVSARSSDRNAFLDVPGVAYDRNSTISEGSGISMSSQRTYIHEQSTLVVETNENGVIKHYVIPGSLANQSKWGKRGAKLHIYNDHIFVAKHLSGSTICQVCKKKLSRRPGKQGYECRDCNLLCHKSCHVQVETYCPNTTINTMDISYDEPPEPIVITFLDRL</sequence>
<dbReference type="SMART" id="SM00109">
    <property type="entry name" value="C1"/>
    <property type="match status" value="1"/>
</dbReference>
<evidence type="ECO:0000256" key="2">
    <source>
        <dbReference type="ARBA" id="ARBA00022833"/>
    </source>
</evidence>
<dbReference type="Gene3D" id="3.30.60.20">
    <property type="match status" value="1"/>
</dbReference>
<keyword evidence="4" id="KW-0472">Membrane</keyword>
<feature type="compositionally biased region" description="Basic and acidic residues" evidence="3">
    <location>
        <begin position="863"/>
        <end position="873"/>
    </location>
</feature>
<dbReference type="PANTHER" id="PTHR21119">
    <property type="entry name" value="C2 DOMAIN-CONTAINING PROTEIN"/>
    <property type="match status" value="1"/>
</dbReference>
<organism evidence="7 8">
    <name type="scientific">Limulus polyphemus</name>
    <name type="common">Atlantic horseshoe crab</name>
    <dbReference type="NCBI Taxonomy" id="6850"/>
    <lineage>
        <taxon>Eukaryota</taxon>
        <taxon>Metazoa</taxon>
        <taxon>Ecdysozoa</taxon>
        <taxon>Arthropoda</taxon>
        <taxon>Chelicerata</taxon>
        <taxon>Merostomata</taxon>
        <taxon>Xiphosura</taxon>
        <taxon>Limulidae</taxon>
        <taxon>Limulus</taxon>
    </lineage>
</organism>
<feature type="compositionally biased region" description="Polar residues" evidence="3">
    <location>
        <begin position="876"/>
        <end position="900"/>
    </location>
</feature>
<dbReference type="Proteomes" id="UP000694941">
    <property type="component" value="Unplaced"/>
</dbReference>
<evidence type="ECO:0000313" key="8">
    <source>
        <dbReference type="RefSeq" id="XP_022239746.1"/>
    </source>
</evidence>
<keyword evidence="4" id="KW-0812">Transmembrane</keyword>
<gene>
    <name evidence="8" type="primary">LOC106457946</name>
</gene>
<feature type="compositionally biased region" description="Basic residues" evidence="3">
    <location>
        <begin position="851"/>
        <end position="862"/>
    </location>
</feature>
<reference evidence="8" key="1">
    <citation type="submission" date="2025-08" db="UniProtKB">
        <authorList>
            <consortium name="RefSeq"/>
        </authorList>
    </citation>
    <scope>IDENTIFICATION</scope>
    <source>
        <tissue evidence="8">Muscle</tissue>
    </source>
</reference>
<proteinExistence type="predicted"/>
<dbReference type="PROSITE" id="PS50081">
    <property type="entry name" value="ZF_DAG_PE_2"/>
    <property type="match status" value="1"/>
</dbReference>
<keyword evidence="2" id="KW-0862">Zinc</keyword>
<dbReference type="SMART" id="SM00239">
    <property type="entry name" value="C2"/>
    <property type="match status" value="1"/>
</dbReference>
<dbReference type="SUPFAM" id="SSF57889">
    <property type="entry name" value="Cysteine-rich domain"/>
    <property type="match status" value="1"/>
</dbReference>
<keyword evidence="4" id="KW-1133">Transmembrane helix</keyword>
<dbReference type="InterPro" id="IPR039934">
    <property type="entry name" value="C2CD2/C2CD2L"/>
</dbReference>
<accession>A0ABM1S7Z1</accession>
<keyword evidence="7" id="KW-1185">Reference proteome</keyword>
<name>A0ABM1S7Z1_LIMPO</name>
<protein>
    <submittedName>
        <fullName evidence="8">Uncharacterized protein LOC106457946</fullName>
    </submittedName>
</protein>
<evidence type="ECO:0000259" key="5">
    <source>
        <dbReference type="PROSITE" id="PS50004"/>
    </source>
</evidence>
<evidence type="ECO:0000256" key="4">
    <source>
        <dbReference type="SAM" id="Phobius"/>
    </source>
</evidence>
<dbReference type="InterPro" id="IPR035892">
    <property type="entry name" value="C2_domain_sf"/>
</dbReference>
<dbReference type="PROSITE" id="PS50004">
    <property type="entry name" value="C2"/>
    <property type="match status" value="1"/>
</dbReference>
<dbReference type="Gene3D" id="2.60.40.150">
    <property type="entry name" value="C2 domain"/>
    <property type="match status" value="1"/>
</dbReference>
<dbReference type="CDD" id="cd08678">
    <property type="entry name" value="C2_C21orf25-like"/>
    <property type="match status" value="1"/>
</dbReference>
<feature type="transmembrane region" description="Helical" evidence="4">
    <location>
        <begin position="7"/>
        <end position="26"/>
    </location>
</feature>
<dbReference type="Pfam" id="PF00168">
    <property type="entry name" value="C2"/>
    <property type="match status" value="1"/>
</dbReference>
<dbReference type="CDD" id="cd20831">
    <property type="entry name" value="C1_dGM13116p-like"/>
    <property type="match status" value="1"/>
</dbReference>
<dbReference type="InterPro" id="IPR000008">
    <property type="entry name" value="C2_dom"/>
</dbReference>
<evidence type="ECO:0000256" key="3">
    <source>
        <dbReference type="SAM" id="MobiDB-lite"/>
    </source>
</evidence>
<feature type="domain" description="Phorbol-ester/DAG-type" evidence="6">
    <location>
        <begin position="979"/>
        <end position="1030"/>
    </location>
</feature>